<dbReference type="RefSeq" id="WP_249603099.1">
    <property type="nucleotide sequence ID" value="NZ_JAKHSK010000039.1"/>
</dbReference>
<evidence type="ECO:0000256" key="5">
    <source>
        <dbReference type="ARBA" id="ARBA00023002"/>
    </source>
</evidence>
<dbReference type="EC" id="1.13.11.29" evidence="7"/>
<evidence type="ECO:0000256" key="4">
    <source>
        <dbReference type="ARBA" id="ARBA00022833"/>
    </source>
</evidence>
<organism evidence="7 8">
    <name type="scientific">Zunongwangia pacifica</name>
    <dbReference type="NCBI Taxonomy" id="2911062"/>
    <lineage>
        <taxon>Bacteria</taxon>
        <taxon>Pseudomonadati</taxon>
        <taxon>Bacteroidota</taxon>
        <taxon>Flavobacteriia</taxon>
        <taxon>Flavobacteriales</taxon>
        <taxon>Flavobacteriaceae</taxon>
        <taxon>Zunongwangia</taxon>
    </lineage>
</organism>
<dbReference type="PIRSF" id="PIRSF006157">
    <property type="entry name" value="Doxgns_DODA"/>
    <property type="match status" value="1"/>
</dbReference>
<comment type="similarity">
    <text evidence="2">Belongs to the DODA-type extradiol aromatic ring-opening dioxygenase family.</text>
</comment>
<dbReference type="GO" id="GO:0008198">
    <property type="term" value="F:ferrous iron binding"/>
    <property type="evidence" value="ECO:0007669"/>
    <property type="project" value="InterPro"/>
</dbReference>
<sequence>MHLADLHNIATSFKSTPKMPALFFGHGSPMNAIEENEFVANWRKVAATLPKPNAILCISAHWITDGTAVTAMSNPRTIHDFGGFPQELFSVQYPAKGNPDLAKTTASLITGEEIHLDHQWGLDHGAWSVLKHLYPEADIPIVQLSLDVRKSPHQHYKLAKELAILRRKGILIIGSGNIVHNLRRIDWANINKIDHAFDWAREADNKIKKLITSKDHHSLLDYCHLGAAVNLAVPTSDHYLPLLYTLALQEDKDELEFFNDKAVGGSLTMTSVKLS</sequence>
<gene>
    <name evidence="7" type="primary">ygiD</name>
    <name evidence="7" type="ORF">L1967_19025</name>
</gene>
<keyword evidence="8" id="KW-1185">Reference proteome</keyword>
<dbReference type="Proteomes" id="UP001139521">
    <property type="component" value="Unassembled WGS sequence"/>
</dbReference>
<keyword evidence="3" id="KW-0479">Metal-binding</keyword>
<dbReference type="InterPro" id="IPR014436">
    <property type="entry name" value="Extradiol_dOase_DODA"/>
</dbReference>
<keyword evidence="4" id="KW-0862">Zinc</keyword>
<comment type="caution">
    <text evidence="7">The sequence shown here is derived from an EMBL/GenBank/DDBJ whole genome shotgun (WGS) entry which is preliminary data.</text>
</comment>
<reference evidence="7" key="1">
    <citation type="submission" date="2022-01" db="EMBL/GenBank/DDBJ databases">
        <title>Genome sequencing of Zunongwangia sp. M21534 genome.</title>
        <authorList>
            <person name="Chen Y."/>
            <person name="Dong C."/>
            <person name="Shao Z."/>
        </authorList>
    </citation>
    <scope>NUCLEOTIDE SEQUENCE</scope>
    <source>
        <strain evidence="7">MCCC M21534</strain>
    </source>
</reference>
<dbReference type="NCBIfam" id="NF007914">
    <property type="entry name" value="PRK10628.1"/>
    <property type="match status" value="1"/>
</dbReference>
<evidence type="ECO:0000313" key="8">
    <source>
        <dbReference type="Proteomes" id="UP001139521"/>
    </source>
</evidence>
<dbReference type="Gene3D" id="3.40.830.10">
    <property type="entry name" value="LigB-like"/>
    <property type="match status" value="1"/>
</dbReference>
<evidence type="ECO:0000256" key="2">
    <source>
        <dbReference type="ARBA" id="ARBA00007581"/>
    </source>
</evidence>
<name>A0A9X1ZZ51_9FLAO</name>
<evidence type="ECO:0000256" key="3">
    <source>
        <dbReference type="ARBA" id="ARBA00022723"/>
    </source>
</evidence>
<dbReference type="InterPro" id="IPR004183">
    <property type="entry name" value="Xdiol_dOase_suB"/>
</dbReference>
<accession>A0A9X1ZZ51</accession>
<evidence type="ECO:0000259" key="6">
    <source>
        <dbReference type="Pfam" id="PF02900"/>
    </source>
</evidence>
<dbReference type="CDD" id="cd07363">
    <property type="entry name" value="45_DOPA_Dioxygenase"/>
    <property type="match status" value="1"/>
</dbReference>
<dbReference type="GO" id="GO:0008270">
    <property type="term" value="F:zinc ion binding"/>
    <property type="evidence" value="ECO:0007669"/>
    <property type="project" value="InterPro"/>
</dbReference>
<evidence type="ECO:0000256" key="1">
    <source>
        <dbReference type="ARBA" id="ARBA00001947"/>
    </source>
</evidence>
<dbReference type="AlphaFoldDB" id="A0A9X1ZZ51"/>
<evidence type="ECO:0000313" key="7">
    <source>
        <dbReference type="EMBL" id="MCL6220388.1"/>
    </source>
</evidence>
<dbReference type="SUPFAM" id="SSF53213">
    <property type="entry name" value="LigB-like"/>
    <property type="match status" value="1"/>
</dbReference>
<dbReference type="Pfam" id="PF02900">
    <property type="entry name" value="LigB"/>
    <property type="match status" value="1"/>
</dbReference>
<dbReference type="EMBL" id="JAKHSK010000039">
    <property type="protein sequence ID" value="MCL6220388.1"/>
    <property type="molecule type" value="Genomic_DNA"/>
</dbReference>
<feature type="domain" description="Extradiol ring-cleavage dioxygenase class III enzyme subunit B" evidence="6">
    <location>
        <begin position="35"/>
        <end position="252"/>
    </location>
</feature>
<dbReference type="GO" id="GO:0050297">
    <property type="term" value="F:stizolobate synthase activity"/>
    <property type="evidence" value="ECO:0007669"/>
    <property type="project" value="UniProtKB-EC"/>
</dbReference>
<protein>
    <submittedName>
        <fullName evidence="7">4,5-DOPA dioxygenase extradiol</fullName>
        <ecNumber evidence="7">1.13.11.29</ecNumber>
    </submittedName>
</protein>
<dbReference type="PANTHER" id="PTHR30096:SF0">
    <property type="entry name" value="4,5-DOPA DIOXYGENASE EXTRADIOL-LIKE PROTEIN"/>
    <property type="match status" value="1"/>
</dbReference>
<keyword evidence="7" id="KW-0223">Dioxygenase</keyword>
<proteinExistence type="inferred from homology"/>
<comment type="cofactor">
    <cofactor evidence="1">
        <name>Zn(2+)</name>
        <dbReference type="ChEBI" id="CHEBI:29105"/>
    </cofactor>
</comment>
<keyword evidence="5 7" id="KW-0560">Oxidoreductase</keyword>
<dbReference type="PANTHER" id="PTHR30096">
    <property type="entry name" value="4,5-DOPA DIOXYGENASE EXTRADIOL-LIKE PROTEIN"/>
    <property type="match status" value="1"/>
</dbReference>